<name>A0A3D8J3Q2_9HELI</name>
<dbReference type="EMBL" id="NXLV01000003">
    <property type="protein sequence ID" value="RDU71391.1"/>
    <property type="molecule type" value="Genomic_DNA"/>
</dbReference>
<gene>
    <name evidence="2" type="ORF">CQA58_02265</name>
</gene>
<proteinExistence type="predicted"/>
<dbReference type="SUPFAM" id="SSF55620">
    <property type="entry name" value="Tetrahydrobiopterin biosynthesis enzymes-like"/>
    <property type="match status" value="1"/>
</dbReference>
<dbReference type="InterPro" id="IPR006157">
    <property type="entry name" value="FolB_dom"/>
</dbReference>
<protein>
    <submittedName>
        <fullName evidence="2">Dihydroneopterin aldolase</fullName>
    </submittedName>
</protein>
<accession>A0A3D8J3Q2</accession>
<comment type="caution">
    <text evidence="2">The sequence shown here is derived from an EMBL/GenBank/DDBJ whole genome shotgun (WGS) entry which is preliminary data.</text>
</comment>
<dbReference type="Pfam" id="PF02152">
    <property type="entry name" value="FolB"/>
    <property type="match status" value="1"/>
</dbReference>
<dbReference type="GO" id="GO:0006760">
    <property type="term" value="P:folic acid-containing compound metabolic process"/>
    <property type="evidence" value="ECO:0007669"/>
    <property type="project" value="InterPro"/>
</dbReference>
<dbReference type="Proteomes" id="UP000257045">
    <property type="component" value="Unassembled WGS sequence"/>
</dbReference>
<dbReference type="OrthoDB" id="5373183at2"/>
<evidence type="ECO:0000313" key="2">
    <source>
        <dbReference type="EMBL" id="RDU71391.1"/>
    </source>
</evidence>
<reference evidence="2 3" key="1">
    <citation type="submission" date="2018-04" db="EMBL/GenBank/DDBJ databases">
        <title>Novel Campyloabacter and Helicobacter Species and Strains.</title>
        <authorList>
            <person name="Mannion A.J."/>
            <person name="Shen Z."/>
            <person name="Fox J.G."/>
        </authorList>
    </citation>
    <scope>NUCLEOTIDE SEQUENCE [LARGE SCALE GENOMIC DNA]</scope>
    <source>
        <strain evidence="2 3">MIT 04-9366</strain>
    </source>
</reference>
<dbReference type="InterPro" id="IPR043133">
    <property type="entry name" value="GTP-CH-I_C/QueF"/>
</dbReference>
<feature type="domain" description="Dihydroneopterin aldolase/epimerase" evidence="1">
    <location>
        <begin position="3"/>
        <end position="105"/>
    </location>
</feature>
<dbReference type="Gene3D" id="3.30.1130.10">
    <property type="match status" value="1"/>
</dbReference>
<organism evidence="2 3">
    <name type="scientific">Helicobacter brantae</name>
    <dbReference type="NCBI Taxonomy" id="375927"/>
    <lineage>
        <taxon>Bacteria</taxon>
        <taxon>Pseudomonadati</taxon>
        <taxon>Campylobacterota</taxon>
        <taxon>Epsilonproteobacteria</taxon>
        <taxon>Campylobacterales</taxon>
        <taxon>Helicobacteraceae</taxon>
        <taxon>Helicobacter</taxon>
    </lineage>
</organism>
<sequence length="105" mass="11962">MTLLLQNLSLKAIIGILPQEREIPQEIIIDGEFSYEYKGEYLNYVEIVEFLKSEIEGNSYGLLEEALEDLREKIQAQFPSLTHFTLSIKKPEILSDCIVGAKISV</sequence>
<dbReference type="GO" id="GO:0004150">
    <property type="term" value="F:dihydroneopterin aldolase activity"/>
    <property type="evidence" value="ECO:0007669"/>
    <property type="project" value="InterPro"/>
</dbReference>
<keyword evidence="3" id="KW-1185">Reference proteome</keyword>
<dbReference type="NCBIfam" id="TIGR00526">
    <property type="entry name" value="folB_dom"/>
    <property type="match status" value="1"/>
</dbReference>
<evidence type="ECO:0000313" key="3">
    <source>
        <dbReference type="Proteomes" id="UP000257045"/>
    </source>
</evidence>
<dbReference type="RefSeq" id="WP_115569103.1">
    <property type="nucleotide sequence ID" value="NZ_NXLV01000003.1"/>
</dbReference>
<dbReference type="SMART" id="SM00905">
    <property type="entry name" value="FolB"/>
    <property type="match status" value="1"/>
</dbReference>
<dbReference type="AlphaFoldDB" id="A0A3D8J3Q2"/>
<evidence type="ECO:0000259" key="1">
    <source>
        <dbReference type="SMART" id="SM00905"/>
    </source>
</evidence>